<name>A0A1J9P951_9EURO</name>
<dbReference type="Proteomes" id="UP000242791">
    <property type="component" value="Unassembled WGS sequence"/>
</dbReference>
<dbReference type="VEuPathDB" id="FungiDB:ACJ73_09258"/>
<dbReference type="AlphaFoldDB" id="A0A1J9P951"/>
<gene>
    <name evidence="2" type="ORF">ACJ73_09258</name>
</gene>
<protein>
    <submittedName>
        <fullName evidence="2">Uncharacterized protein</fullName>
    </submittedName>
</protein>
<dbReference type="OrthoDB" id="4187480at2759"/>
<feature type="non-terminal residue" evidence="2">
    <location>
        <position position="1"/>
    </location>
</feature>
<evidence type="ECO:0000313" key="3">
    <source>
        <dbReference type="Proteomes" id="UP000242791"/>
    </source>
</evidence>
<dbReference type="EMBL" id="LGTZ01002524">
    <property type="protein sequence ID" value="OJD13024.1"/>
    <property type="molecule type" value="Genomic_DNA"/>
</dbReference>
<reference evidence="2 3" key="1">
    <citation type="submission" date="2015-08" db="EMBL/GenBank/DDBJ databases">
        <title>Emmonsia species relationships and genome sequence.</title>
        <authorList>
            <person name="Cuomo C.A."/>
            <person name="Schwartz I.S."/>
            <person name="Kenyon C."/>
            <person name="De Hoog G.S."/>
            <person name="Govender N.P."/>
            <person name="Botha A."/>
            <person name="Moreno L."/>
            <person name="De Vries M."/>
            <person name="Munoz J.F."/>
            <person name="Stielow J.B."/>
        </authorList>
    </citation>
    <scope>NUCLEOTIDE SEQUENCE [LARGE SCALE GENOMIC DNA]</scope>
    <source>
        <strain evidence="2 3">EI222</strain>
    </source>
</reference>
<evidence type="ECO:0000313" key="2">
    <source>
        <dbReference type="EMBL" id="OJD13024.1"/>
    </source>
</evidence>
<feature type="compositionally biased region" description="Basic and acidic residues" evidence="1">
    <location>
        <begin position="14"/>
        <end position="25"/>
    </location>
</feature>
<evidence type="ECO:0000256" key="1">
    <source>
        <dbReference type="SAM" id="MobiDB-lite"/>
    </source>
</evidence>
<organism evidence="2 3">
    <name type="scientific">Blastomyces percursus</name>
    <dbReference type="NCBI Taxonomy" id="1658174"/>
    <lineage>
        <taxon>Eukaryota</taxon>
        <taxon>Fungi</taxon>
        <taxon>Dikarya</taxon>
        <taxon>Ascomycota</taxon>
        <taxon>Pezizomycotina</taxon>
        <taxon>Eurotiomycetes</taxon>
        <taxon>Eurotiomycetidae</taxon>
        <taxon>Onygenales</taxon>
        <taxon>Ajellomycetaceae</taxon>
        <taxon>Blastomyces</taxon>
    </lineage>
</organism>
<sequence>APDLMKDYVPPSRRTQETPDNEVKNESGSLPTH</sequence>
<proteinExistence type="predicted"/>
<comment type="caution">
    <text evidence="2">The sequence shown here is derived from an EMBL/GenBank/DDBJ whole genome shotgun (WGS) entry which is preliminary data.</text>
</comment>
<feature type="region of interest" description="Disordered" evidence="1">
    <location>
        <begin position="1"/>
        <end position="33"/>
    </location>
</feature>
<accession>A0A1J9P951</accession>
<keyword evidence="3" id="KW-1185">Reference proteome</keyword>